<sequence>MLLAIEEQVINLEEPMRDMSEMLKLGPMRLKSGKATELAESLERLPPNEEVSCASDLEEKVPVQTLKLGSMRLISAKSLE</sequence>
<proteinExistence type="predicted"/>
<dbReference type="AlphaFoldDB" id="A0A9D3UK86"/>
<keyword evidence="2" id="KW-1185">Reference proteome</keyword>
<accession>A0A9D3UK86</accession>
<name>A0A9D3UK86_9ROSI</name>
<evidence type="ECO:0000313" key="1">
    <source>
        <dbReference type="EMBL" id="KAH1046485.1"/>
    </source>
</evidence>
<organism evidence="1 2">
    <name type="scientific">Gossypium stocksii</name>
    <dbReference type="NCBI Taxonomy" id="47602"/>
    <lineage>
        <taxon>Eukaryota</taxon>
        <taxon>Viridiplantae</taxon>
        <taxon>Streptophyta</taxon>
        <taxon>Embryophyta</taxon>
        <taxon>Tracheophyta</taxon>
        <taxon>Spermatophyta</taxon>
        <taxon>Magnoliopsida</taxon>
        <taxon>eudicotyledons</taxon>
        <taxon>Gunneridae</taxon>
        <taxon>Pentapetalae</taxon>
        <taxon>rosids</taxon>
        <taxon>malvids</taxon>
        <taxon>Malvales</taxon>
        <taxon>Malvaceae</taxon>
        <taxon>Malvoideae</taxon>
        <taxon>Gossypium</taxon>
    </lineage>
</organism>
<comment type="caution">
    <text evidence="1">The sequence shown here is derived from an EMBL/GenBank/DDBJ whole genome shotgun (WGS) entry which is preliminary data.</text>
</comment>
<evidence type="ECO:0000313" key="2">
    <source>
        <dbReference type="Proteomes" id="UP000828251"/>
    </source>
</evidence>
<gene>
    <name evidence="1" type="ORF">J1N35_037269</name>
</gene>
<dbReference type="EMBL" id="JAIQCV010000011">
    <property type="protein sequence ID" value="KAH1046485.1"/>
    <property type="molecule type" value="Genomic_DNA"/>
</dbReference>
<reference evidence="1 2" key="1">
    <citation type="journal article" date="2021" name="Plant Biotechnol. J.">
        <title>Multi-omics assisted identification of the key and species-specific regulatory components of drought-tolerant mechanisms in Gossypium stocksii.</title>
        <authorList>
            <person name="Yu D."/>
            <person name="Ke L."/>
            <person name="Zhang D."/>
            <person name="Wu Y."/>
            <person name="Sun Y."/>
            <person name="Mei J."/>
            <person name="Sun J."/>
            <person name="Sun Y."/>
        </authorList>
    </citation>
    <scope>NUCLEOTIDE SEQUENCE [LARGE SCALE GENOMIC DNA]</scope>
    <source>
        <strain evidence="2">cv. E1</strain>
        <tissue evidence="1">Leaf</tissue>
    </source>
</reference>
<protein>
    <submittedName>
        <fullName evidence="1">Uncharacterized protein</fullName>
    </submittedName>
</protein>
<dbReference type="Proteomes" id="UP000828251">
    <property type="component" value="Unassembled WGS sequence"/>
</dbReference>